<evidence type="ECO:0000313" key="2">
    <source>
        <dbReference type="EMBL" id="USQ78546.1"/>
    </source>
</evidence>
<evidence type="ECO:0008006" key="4">
    <source>
        <dbReference type="Google" id="ProtNLM"/>
    </source>
</evidence>
<keyword evidence="1" id="KW-1133">Transmembrane helix</keyword>
<dbReference type="RefSeq" id="WP_252591344.1">
    <property type="nucleotide sequence ID" value="NZ_CP099489.1"/>
</dbReference>
<feature type="transmembrane region" description="Helical" evidence="1">
    <location>
        <begin position="63"/>
        <end position="82"/>
    </location>
</feature>
<gene>
    <name evidence="2" type="ORF">NF556_12970</name>
</gene>
<feature type="transmembrane region" description="Helical" evidence="1">
    <location>
        <begin position="37"/>
        <end position="57"/>
    </location>
</feature>
<organism evidence="2 3">
    <name type="scientific">Ornithinimicrobium faecis</name>
    <dbReference type="NCBI Taxonomy" id="2934158"/>
    <lineage>
        <taxon>Bacteria</taxon>
        <taxon>Bacillati</taxon>
        <taxon>Actinomycetota</taxon>
        <taxon>Actinomycetes</taxon>
        <taxon>Micrococcales</taxon>
        <taxon>Ornithinimicrobiaceae</taxon>
        <taxon>Ornithinimicrobium</taxon>
    </lineage>
</organism>
<reference evidence="2" key="1">
    <citation type="submission" date="2022-06" db="EMBL/GenBank/DDBJ databases">
        <title>Ornithinimicrobium HY1793.</title>
        <authorList>
            <person name="Huang Y."/>
        </authorList>
    </citation>
    <scope>NUCLEOTIDE SEQUENCE</scope>
    <source>
        <strain evidence="2">HY1793</strain>
    </source>
</reference>
<protein>
    <recommendedName>
        <fullName evidence="4">PH (Pleckstrin Homology) domain-containing protein</fullName>
    </recommendedName>
</protein>
<keyword evidence="3" id="KW-1185">Reference proteome</keyword>
<proteinExistence type="predicted"/>
<evidence type="ECO:0000256" key="1">
    <source>
        <dbReference type="SAM" id="Phobius"/>
    </source>
</evidence>
<sequence length="210" mass="22998">MGNQPSHPHQSPVPHPALGLPDEIVVRADRARYQRRFLMTGLALGLVGVACIALAIFTEDPGYRIGAIIGGLLVIVLGGLSIHWQRTTYLQDEPALVLTRQQFRCLHKGQHLWVPWADVQDITVLTRGAGLGRSEILRFDLRPEAQGKLPQGKAPLLDRMFSWATNDLTYARPADTPSFQDVTVAAMQLHDHATGGQRFRAAQGAAGWGS</sequence>
<name>A0ABY4YPR2_9MICO</name>
<keyword evidence="1" id="KW-0472">Membrane</keyword>
<dbReference type="Proteomes" id="UP001056455">
    <property type="component" value="Chromosome"/>
</dbReference>
<dbReference type="EMBL" id="CP099489">
    <property type="protein sequence ID" value="USQ78546.1"/>
    <property type="molecule type" value="Genomic_DNA"/>
</dbReference>
<keyword evidence="1" id="KW-0812">Transmembrane</keyword>
<evidence type="ECO:0000313" key="3">
    <source>
        <dbReference type="Proteomes" id="UP001056455"/>
    </source>
</evidence>
<accession>A0ABY4YPR2</accession>